<protein>
    <submittedName>
        <fullName evidence="1">Uncharacterized protein</fullName>
    </submittedName>
</protein>
<evidence type="ECO:0000313" key="1">
    <source>
        <dbReference type="EMBL" id="JAH14797.1"/>
    </source>
</evidence>
<name>A0A0E9QE85_ANGAN</name>
<organism evidence="1">
    <name type="scientific">Anguilla anguilla</name>
    <name type="common">European freshwater eel</name>
    <name type="synonym">Muraena anguilla</name>
    <dbReference type="NCBI Taxonomy" id="7936"/>
    <lineage>
        <taxon>Eukaryota</taxon>
        <taxon>Metazoa</taxon>
        <taxon>Chordata</taxon>
        <taxon>Craniata</taxon>
        <taxon>Vertebrata</taxon>
        <taxon>Euteleostomi</taxon>
        <taxon>Actinopterygii</taxon>
        <taxon>Neopterygii</taxon>
        <taxon>Teleostei</taxon>
        <taxon>Anguilliformes</taxon>
        <taxon>Anguillidae</taxon>
        <taxon>Anguilla</taxon>
    </lineage>
</organism>
<reference evidence="1" key="1">
    <citation type="submission" date="2014-11" db="EMBL/GenBank/DDBJ databases">
        <authorList>
            <person name="Amaro Gonzalez C."/>
        </authorList>
    </citation>
    <scope>NUCLEOTIDE SEQUENCE</scope>
</reference>
<dbReference type="AlphaFoldDB" id="A0A0E9QE85"/>
<accession>A0A0E9QE85</accession>
<sequence length="38" mass="4383">MHLFCVILYPLLTLLNMTGRLLFTFCSNTAASELLKFF</sequence>
<reference evidence="1" key="2">
    <citation type="journal article" date="2015" name="Fish Shellfish Immunol.">
        <title>Early steps in the European eel (Anguilla anguilla)-Vibrio vulnificus interaction in the gills: Role of the RtxA13 toxin.</title>
        <authorList>
            <person name="Callol A."/>
            <person name="Pajuelo D."/>
            <person name="Ebbesson L."/>
            <person name="Teles M."/>
            <person name="MacKenzie S."/>
            <person name="Amaro C."/>
        </authorList>
    </citation>
    <scope>NUCLEOTIDE SEQUENCE</scope>
</reference>
<dbReference type="EMBL" id="GBXM01093780">
    <property type="protein sequence ID" value="JAH14797.1"/>
    <property type="molecule type" value="Transcribed_RNA"/>
</dbReference>
<proteinExistence type="predicted"/>